<dbReference type="GO" id="GO:0016853">
    <property type="term" value="F:isomerase activity"/>
    <property type="evidence" value="ECO:0007669"/>
    <property type="project" value="UniProtKB-KW"/>
</dbReference>
<dbReference type="PANTHER" id="PTHR43489">
    <property type="entry name" value="ISOMERASE"/>
    <property type="match status" value="1"/>
</dbReference>
<gene>
    <name evidence="4" type="ordered locus">Lbys_1767</name>
</gene>
<dbReference type="AlphaFoldDB" id="E4RQ99"/>
<evidence type="ECO:0000259" key="3">
    <source>
        <dbReference type="Pfam" id="PF01261"/>
    </source>
</evidence>
<dbReference type="EMBL" id="CP002305">
    <property type="protein sequence ID" value="ADQ17474.1"/>
    <property type="molecule type" value="Genomic_DNA"/>
</dbReference>
<dbReference type="Pfam" id="PF01261">
    <property type="entry name" value="AP_endonuc_2"/>
    <property type="match status" value="1"/>
</dbReference>
<dbReference type="RefSeq" id="WP_013408523.1">
    <property type="nucleotide sequence ID" value="NC_014655.1"/>
</dbReference>
<evidence type="ECO:0000256" key="2">
    <source>
        <dbReference type="SAM" id="SignalP"/>
    </source>
</evidence>
<dbReference type="HOGENOM" id="CLU_050006_3_0_10"/>
<keyword evidence="5" id="KW-1185">Reference proteome</keyword>
<dbReference type="InterPro" id="IPR013022">
    <property type="entry name" value="Xyl_isomerase-like_TIM-brl"/>
</dbReference>
<dbReference type="Gene3D" id="3.20.20.150">
    <property type="entry name" value="Divalent-metal-dependent TIM barrel enzymes"/>
    <property type="match status" value="1"/>
</dbReference>
<feature type="domain" description="Xylose isomerase-like TIM barrel" evidence="3">
    <location>
        <begin position="76"/>
        <end position="267"/>
    </location>
</feature>
<dbReference type="SUPFAM" id="SSF51658">
    <property type="entry name" value="Xylose isomerase-like"/>
    <property type="match status" value="1"/>
</dbReference>
<keyword evidence="1 4" id="KW-0413">Isomerase</keyword>
<dbReference type="InterPro" id="IPR036237">
    <property type="entry name" value="Xyl_isomerase-like_sf"/>
</dbReference>
<dbReference type="KEGG" id="lby:Lbys_1767"/>
<dbReference type="OrthoDB" id="9786584at2"/>
<name>E4RQ99_LEAB4</name>
<dbReference type="eggNOG" id="COG3622">
    <property type="taxonomic scope" value="Bacteria"/>
</dbReference>
<dbReference type="STRING" id="649349.Lbys_1767"/>
<dbReference type="PANTHER" id="PTHR43489:SF3">
    <property type="entry name" value="XYLOSE ISOMERASE DOMAIN PROTEIN TIM BARREL"/>
    <property type="match status" value="1"/>
</dbReference>
<sequence length="286" mass="31751">MKSTRRKALKSMLGTAALGLTIGEACATPNTALKGNIKHSVSRWCFDAIPLEKLCQEVVKMGIQSIELQGPKEWPILKKYGLTCAMPQGAGLGIERGFNDPSLHDELIKSYEAIFPLLKEAGLDKIICFSGNRRGISDEQGIQNCALGLKKLMPSAEKYGITMVMELLNSKVNHKDYQCDSTEWGVKLCQAVGSENFKLLYDIYHMQIMEGDVIATIRKHHKYIAHYHTAGVPGRNEIDETQELYYPAIVRAIIETGYKGFLGQEFVPKGTDPLVSLKQAIDICDV</sequence>
<protein>
    <submittedName>
        <fullName evidence="4">Xylose isomerase domain-containing protein TIM barrel</fullName>
    </submittedName>
</protein>
<feature type="chain" id="PRO_5003186850" evidence="2">
    <location>
        <begin position="28"/>
        <end position="286"/>
    </location>
</feature>
<evidence type="ECO:0000256" key="1">
    <source>
        <dbReference type="ARBA" id="ARBA00023235"/>
    </source>
</evidence>
<organism evidence="4 5">
    <name type="scientific">Leadbetterella byssophila (strain DSM 17132 / JCM 16389 / KACC 11308 / NBRC 106382 / 4M15)</name>
    <dbReference type="NCBI Taxonomy" id="649349"/>
    <lineage>
        <taxon>Bacteria</taxon>
        <taxon>Pseudomonadati</taxon>
        <taxon>Bacteroidota</taxon>
        <taxon>Cytophagia</taxon>
        <taxon>Cytophagales</taxon>
        <taxon>Leadbetterellaceae</taxon>
        <taxon>Leadbetterella</taxon>
    </lineage>
</organism>
<reference evidence="4 5" key="2">
    <citation type="journal article" date="2011" name="Stand. Genomic Sci.">
        <title>Complete genome sequence of Leadbetterella byssophila type strain (4M15).</title>
        <authorList>
            <person name="Abt B."/>
            <person name="Teshima H."/>
            <person name="Lucas S."/>
            <person name="Lapidus A."/>
            <person name="Del Rio T.G."/>
            <person name="Nolan M."/>
            <person name="Tice H."/>
            <person name="Cheng J.F."/>
            <person name="Pitluck S."/>
            <person name="Liolios K."/>
            <person name="Pagani I."/>
            <person name="Ivanova N."/>
            <person name="Mavromatis K."/>
            <person name="Pati A."/>
            <person name="Tapia R."/>
            <person name="Han C."/>
            <person name="Goodwin L."/>
            <person name="Chen A."/>
            <person name="Palaniappan K."/>
            <person name="Land M."/>
            <person name="Hauser L."/>
            <person name="Chang Y.J."/>
            <person name="Jeffries C.D."/>
            <person name="Rohde M."/>
            <person name="Goker M."/>
            <person name="Tindall B.J."/>
            <person name="Detter J.C."/>
            <person name="Woyke T."/>
            <person name="Bristow J."/>
            <person name="Eisen J.A."/>
            <person name="Markowitz V."/>
            <person name="Hugenholtz P."/>
            <person name="Klenk H.P."/>
            <person name="Kyrpides N.C."/>
        </authorList>
    </citation>
    <scope>NUCLEOTIDE SEQUENCE [LARGE SCALE GENOMIC DNA]</scope>
    <source>
        <strain evidence="5">DSM 17132 / JCM 16389 / KACC 11308 / NBRC 106382 / 4M15</strain>
    </source>
</reference>
<accession>E4RQ99</accession>
<dbReference type="InterPro" id="IPR050417">
    <property type="entry name" value="Sugar_Epim/Isomerase"/>
</dbReference>
<proteinExistence type="predicted"/>
<reference key="1">
    <citation type="submission" date="2010-11" db="EMBL/GenBank/DDBJ databases">
        <title>The complete genome of Leadbetterella byssophila DSM 17132.</title>
        <authorList>
            <consortium name="US DOE Joint Genome Institute (JGI-PGF)"/>
            <person name="Lucas S."/>
            <person name="Copeland A."/>
            <person name="Lapidus A."/>
            <person name="Glavina del Rio T."/>
            <person name="Dalin E."/>
            <person name="Tice H."/>
            <person name="Bruce D."/>
            <person name="Goodwin L."/>
            <person name="Pitluck S."/>
            <person name="Kyrpides N."/>
            <person name="Mavromatis K."/>
            <person name="Ivanova N."/>
            <person name="Teshima H."/>
            <person name="Brettin T."/>
            <person name="Detter J.C."/>
            <person name="Han C."/>
            <person name="Tapia R."/>
            <person name="Land M."/>
            <person name="Hauser L."/>
            <person name="Markowitz V."/>
            <person name="Cheng J.-F."/>
            <person name="Hugenholtz P."/>
            <person name="Woyke T."/>
            <person name="Wu D."/>
            <person name="Tindall B."/>
            <person name="Pomrenke H.G."/>
            <person name="Brambilla E."/>
            <person name="Klenk H.-P."/>
            <person name="Eisen J.A."/>
        </authorList>
    </citation>
    <scope>NUCLEOTIDE SEQUENCE [LARGE SCALE GENOMIC DNA]</scope>
    <source>
        <strain>DSM 17132</strain>
    </source>
</reference>
<dbReference type="Proteomes" id="UP000007435">
    <property type="component" value="Chromosome"/>
</dbReference>
<keyword evidence="2" id="KW-0732">Signal</keyword>
<evidence type="ECO:0000313" key="4">
    <source>
        <dbReference type="EMBL" id="ADQ17474.1"/>
    </source>
</evidence>
<feature type="signal peptide" evidence="2">
    <location>
        <begin position="1"/>
        <end position="27"/>
    </location>
</feature>
<evidence type="ECO:0000313" key="5">
    <source>
        <dbReference type="Proteomes" id="UP000007435"/>
    </source>
</evidence>